<dbReference type="AlphaFoldDB" id="A0A6C0HTT5"/>
<sequence>MFPFQPPTNQILNVENAIKESKNKHKKENEDRMVFRSSPKIHTTSSTSNHKEFSLNAIDNLLETEKNNNKTESWNKLDKMVKNQKLHNYADSYGKEHNLTAKDIKQLKQFFSDCLDKNKLLKTKDLVYDKELNEISSIPSLHYQSVTHHFTLRNIDPKRVSTLKALNPKAFSRIKEARKLELLESTVLQDQPVEEETQN</sequence>
<organism evidence="1">
    <name type="scientific">viral metagenome</name>
    <dbReference type="NCBI Taxonomy" id="1070528"/>
    <lineage>
        <taxon>unclassified sequences</taxon>
        <taxon>metagenomes</taxon>
        <taxon>organismal metagenomes</taxon>
    </lineage>
</organism>
<evidence type="ECO:0000313" key="1">
    <source>
        <dbReference type="EMBL" id="QHT84101.1"/>
    </source>
</evidence>
<protein>
    <submittedName>
        <fullName evidence="1">Uncharacterized protein</fullName>
    </submittedName>
</protein>
<proteinExistence type="predicted"/>
<accession>A0A6C0HTT5</accession>
<name>A0A6C0HTT5_9ZZZZ</name>
<dbReference type="EMBL" id="MN740015">
    <property type="protein sequence ID" value="QHT84101.1"/>
    <property type="molecule type" value="Genomic_DNA"/>
</dbReference>
<reference evidence="1" key="1">
    <citation type="journal article" date="2020" name="Nature">
        <title>Giant virus diversity and host interactions through global metagenomics.</title>
        <authorList>
            <person name="Schulz F."/>
            <person name="Roux S."/>
            <person name="Paez-Espino D."/>
            <person name="Jungbluth S."/>
            <person name="Walsh D.A."/>
            <person name="Denef V.J."/>
            <person name="McMahon K.D."/>
            <person name="Konstantinidis K.T."/>
            <person name="Eloe-Fadrosh E.A."/>
            <person name="Kyrpides N.C."/>
            <person name="Woyke T."/>
        </authorList>
    </citation>
    <scope>NUCLEOTIDE SEQUENCE</scope>
    <source>
        <strain evidence="1">GVMAG-M-3300023184-16</strain>
    </source>
</reference>